<dbReference type="PROSITE" id="PS50297">
    <property type="entry name" value="ANK_REP_REGION"/>
    <property type="match status" value="2"/>
</dbReference>
<dbReference type="InterPro" id="IPR036770">
    <property type="entry name" value="Ankyrin_rpt-contain_sf"/>
</dbReference>
<evidence type="ECO:0000313" key="7">
    <source>
        <dbReference type="Proteomes" id="UP001197093"/>
    </source>
</evidence>
<keyword evidence="7" id="KW-1185">Reference proteome</keyword>
<evidence type="ECO:0000256" key="3">
    <source>
        <dbReference type="PROSITE-ProRule" id="PRU00023"/>
    </source>
</evidence>
<comment type="caution">
    <text evidence="6">The sequence shown here is derived from an EMBL/GenBank/DDBJ whole genome shotgun (WGS) entry which is preliminary data.</text>
</comment>
<dbReference type="PANTHER" id="PTHR24198:SF165">
    <property type="entry name" value="ANKYRIN REPEAT-CONTAINING PROTEIN-RELATED"/>
    <property type="match status" value="1"/>
</dbReference>
<keyword evidence="5" id="KW-0732">Signal</keyword>
<feature type="signal peptide" evidence="5">
    <location>
        <begin position="1"/>
        <end position="23"/>
    </location>
</feature>
<evidence type="ECO:0000256" key="5">
    <source>
        <dbReference type="SAM" id="SignalP"/>
    </source>
</evidence>
<evidence type="ECO:0000256" key="2">
    <source>
        <dbReference type="ARBA" id="ARBA00023043"/>
    </source>
</evidence>
<feature type="repeat" description="ANK" evidence="3">
    <location>
        <begin position="650"/>
        <end position="682"/>
    </location>
</feature>
<dbReference type="SMART" id="SM00248">
    <property type="entry name" value="ANK"/>
    <property type="match status" value="4"/>
</dbReference>
<protein>
    <submittedName>
        <fullName evidence="6">Uncharacterized protein</fullName>
    </submittedName>
</protein>
<organism evidence="6 7">
    <name type="scientific">Staphylotrichum longicolle</name>
    <dbReference type="NCBI Taxonomy" id="669026"/>
    <lineage>
        <taxon>Eukaryota</taxon>
        <taxon>Fungi</taxon>
        <taxon>Dikarya</taxon>
        <taxon>Ascomycota</taxon>
        <taxon>Pezizomycotina</taxon>
        <taxon>Sordariomycetes</taxon>
        <taxon>Sordariomycetidae</taxon>
        <taxon>Sordariales</taxon>
        <taxon>Chaetomiaceae</taxon>
        <taxon>Staphylotrichum</taxon>
    </lineage>
</organism>
<dbReference type="SUPFAM" id="SSF48403">
    <property type="entry name" value="Ankyrin repeat"/>
    <property type="match status" value="1"/>
</dbReference>
<evidence type="ECO:0000313" key="6">
    <source>
        <dbReference type="EMBL" id="KAG7294071.1"/>
    </source>
</evidence>
<keyword evidence="1" id="KW-0677">Repeat</keyword>
<proteinExistence type="predicted"/>
<dbReference type="Proteomes" id="UP001197093">
    <property type="component" value="Unassembled WGS sequence"/>
</dbReference>
<dbReference type="Gene3D" id="1.25.40.20">
    <property type="entry name" value="Ankyrin repeat-containing domain"/>
    <property type="match status" value="2"/>
</dbReference>
<dbReference type="AlphaFoldDB" id="A0AAD4F684"/>
<gene>
    <name evidence="6" type="ORF">NEMBOFW57_004133</name>
</gene>
<evidence type="ECO:0000256" key="1">
    <source>
        <dbReference type="ARBA" id="ARBA00022737"/>
    </source>
</evidence>
<dbReference type="PROSITE" id="PS50088">
    <property type="entry name" value="ANK_REPEAT"/>
    <property type="match status" value="2"/>
</dbReference>
<feature type="region of interest" description="Disordered" evidence="4">
    <location>
        <begin position="336"/>
        <end position="357"/>
    </location>
</feature>
<dbReference type="InterPro" id="IPR002110">
    <property type="entry name" value="Ankyrin_rpt"/>
</dbReference>
<feature type="repeat" description="ANK" evidence="3">
    <location>
        <begin position="543"/>
        <end position="575"/>
    </location>
</feature>
<feature type="region of interest" description="Disordered" evidence="4">
    <location>
        <begin position="711"/>
        <end position="735"/>
    </location>
</feature>
<dbReference type="Pfam" id="PF12796">
    <property type="entry name" value="Ank_2"/>
    <property type="match status" value="2"/>
</dbReference>
<keyword evidence="2 3" id="KW-0040">ANK repeat</keyword>
<feature type="chain" id="PRO_5042162220" evidence="5">
    <location>
        <begin position="24"/>
        <end position="735"/>
    </location>
</feature>
<accession>A0AAD4F684</accession>
<dbReference type="EMBL" id="JAHCVI010000001">
    <property type="protein sequence ID" value="KAG7294071.1"/>
    <property type="molecule type" value="Genomic_DNA"/>
</dbReference>
<name>A0AAD4F684_9PEZI</name>
<evidence type="ECO:0000256" key="4">
    <source>
        <dbReference type="SAM" id="MobiDB-lite"/>
    </source>
</evidence>
<sequence>MMAAQLSILLPLLALANVPQAAADYLSYYTRGFGGYGQAFDERVGPFDANSTEFLKLIDASNATGVFKIPCYDVSKPYSNTSMDGWTLKLAAIDISHVAQEWYVNGVLTSDAMVGYSLTIQAPDALIKTNPADTKTKIVNTDPTWGMCMWNFGHPSHSNHSKYNNPTGKALAEDGSCKGFLSDECIAALKKGTKFAYSDSKKGLYGSPLACRSLSTPDECGPYGPGNAGSSLPSYGGLPIPYLNGSVTSTDGWEFQKDAGKGYNSTKDLQNYWDSMVVNYWVVVTAFINATADSNTSYYDGNHTPLSRVSCVAPNGMGTGKAFTFSGVTGANVVTGGGGGGNETKGGDGKDSGAGQVSPASAISFSTGLSPKEYARLCGFEDLVRSLAGHDLLTRQEQRLQVGSPVIAAVLQKVKAPRILLALDFFTTEGAKGIELFNHSHGMRTVGPKVPKEGKKKDIEGGVEVRDRLTYFVLKEGDVVAKGFLAGFEVEMQGNRRTAADLEIDPSIRLRRAIHANDALLARRILKSHPHLLHNPDLSLTGNANSNLHLAASLGHISLCKLLVDLGHEADTPALNDNHQTALMLAAAAGHTEVVHFLCENDPRSILRQDLRGRDAIMEASLHGHDTVVQILLTYAPDGAAAALAQADVDGNTALHFASSNGNLLVLRTLLAAGADAGRKNAWSWTAEAYSATVQAEVYLKALVGEVERRKQARREGDTGKAGGAVRLVGQDVGD</sequence>
<reference evidence="6" key="1">
    <citation type="submission" date="2023-02" db="EMBL/GenBank/DDBJ databases">
        <authorList>
            <person name="Palmer J.M."/>
        </authorList>
    </citation>
    <scope>NUCLEOTIDE SEQUENCE</scope>
    <source>
        <strain evidence="6">FW57</strain>
    </source>
</reference>
<dbReference type="PANTHER" id="PTHR24198">
    <property type="entry name" value="ANKYRIN REPEAT AND PROTEIN KINASE DOMAIN-CONTAINING PROTEIN"/>
    <property type="match status" value="1"/>
</dbReference>